<reference evidence="5 6" key="1">
    <citation type="submission" date="2022-07" db="EMBL/GenBank/DDBJ databases">
        <title>Methylomonas rivi sp. nov., Methylomonas rosea sp. nov., Methylomonas aureus sp. nov. and Methylomonas subterranea sp. nov., four novel methanotrophs isolated from a freshwater creek and the deep terrestrial subsurface.</title>
        <authorList>
            <person name="Abin C."/>
            <person name="Sankaranarayanan K."/>
            <person name="Garner C."/>
            <person name="Sindelar R."/>
            <person name="Kotary K."/>
            <person name="Garner R."/>
            <person name="Barclay S."/>
            <person name="Lawson P."/>
            <person name="Krumholz L."/>
        </authorList>
    </citation>
    <scope>NUCLEOTIDE SEQUENCE [LARGE SCALE GENOMIC DNA]</scope>
    <source>
        <strain evidence="5 6">SURF-2</strain>
    </source>
</reference>
<accession>A0ABT1TFH9</accession>
<dbReference type="PANTHER" id="PTHR42918">
    <property type="entry name" value="LYSYL-TRNA SYNTHETASE"/>
    <property type="match status" value="1"/>
</dbReference>
<evidence type="ECO:0000256" key="3">
    <source>
        <dbReference type="ARBA" id="ARBA00022840"/>
    </source>
</evidence>
<dbReference type="RefSeq" id="WP_256602008.1">
    <property type="nucleotide sequence ID" value="NZ_JANIBJ010000014.1"/>
</dbReference>
<evidence type="ECO:0000313" key="5">
    <source>
        <dbReference type="EMBL" id="MCQ8104226.1"/>
    </source>
</evidence>
<evidence type="ECO:0000313" key="6">
    <source>
        <dbReference type="Proteomes" id="UP001524499"/>
    </source>
</evidence>
<dbReference type="Proteomes" id="UP001524499">
    <property type="component" value="Unassembled WGS sequence"/>
</dbReference>
<keyword evidence="6" id="KW-1185">Reference proteome</keyword>
<keyword evidence="3" id="KW-0067">ATP-binding</keyword>
<gene>
    <name evidence="5" type="primary">epmA</name>
    <name evidence="5" type="ORF">NP590_08925</name>
</gene>
<dbReference type="InterPro" id="IPR006195">
    <property type="entry name" value="aa-tRNA-synth_II"/>
</dbReference>
<dbReference type="NCBIfam" id="TIGR00462">
    <property type="entry name" value="genX"/>
    <property type="match status" value="1"/>
</dbReference>
<dbReference type="InterPro" id="IPR045864">
    <property type="entry name" value="aa-tRNA-synth_II/BPL/LPL"/>
</dbReference>
<proteinExistence type="predicted"/>
<dbReference type="InterPro" id="IPR004525">
    <property type="entry name" value="EpmA"/>
</dbReference>
<dbReference type="NCBIfam" id="NF006828">
    <property type="entry name" value="PRK09350.1"/>
    <property type="match status" value="1"/>
</dbReference>
<feature type="domain" description="Aminoacyl-transfer RNA synthetases class-II family profile" evidence="4">
    <location>
        <begin position="14"/>
        <end position="319"/>
    </location>
</feature>
<dbReference type="InterPro" id="IPR018149">
    <property type="entry name" value="Lys-tRNA-synth_II_C"/>
</dbReference>
<dbReference type="PANTHER" id="PTHR42918:SF6">
    <property type="entry name" value="ELONGATION FACTOR P--(R)-BETA-LYSINE LIGASE"/>
    <property type="match status" value="1"/>
</dbReference>
<evidence type="ECO:0000256" key="1">
    <source>
        <dbReference type="ARBA" id="ARBA00022598"/>
    </source>
</evidence>
<comment type="caution">
    <text evidence="5">The sequence shown here is derived from an EMBL/GenBank/DDBJ whole genome shotgun (WGS) entry which is preliminary data.</text>
</comment>
<dbReference type="EMBL" id="JANIBJ010000014">
    <property type="protein sequence ID" value="MCQ8104226.1"/>
    <property type="molecule type" value="Genomic_DNA"/>
</dbReference>
<dbReference type="SUPFAM" id="SSF55681">
    <property type="entry name" value="Class II aaRS and biotin synthetases"/>
    <property type="match status" value="1"/>
</dbReference>
<dbReference type="PRINTS" id="PR00982">
    <property type="entry name" value="TRNASYNTHLYS"/>
</dbReference>
<dbReference type="InterPro" id="IPR004364">
    <property type="entry name" value="Aa-tRNA-synt_II"/>
</dbReference>
<sequence>MTADWRPRADLRQLRQRARLLAAIREFFAKREVLEVETPLLCRATGTDPNLDFFSSQFHSPPQNPTLFLQTSPEFAMKRLLAAGSGSIYQICKAFRNGEAGRMHNPEFTILEWYRVGFTLPQLMDEVAELLLGLLGPALQVVRTDYRRLFERHTGLDALVFDRPAYRQHAESRGYPEADALCGGDHALWLDFLFSHCVQRSMPADTICLLHDYPAVQSSLACLHPEDTRVAQRFEVFVNGIELGNGFFELSDADEQEARFDREIALRRRQALPEVAKDRLFLDALRSGLPECSGVAIGLDRLLMIAEGRGAIAEVLAFPIGNA</sequence>
<dbReference type="PROSITE" id="PS50862">
    <property type="entry name" value="AA_TRNA_LIGASE_II"/>
    <property type="match status" value="1"/>
</dbReference>
<protein>
    <submittedName>
        <fullName evidence="5">EF-P lysine aminoacylase EpmA</fullName>
    </submittedName>
</protein>
<name>A0ABT1TFH9_9GAMM</name>
<evidence type="ECO:0000259" key="4">
    <source>
        <dbReference type="PROSITE" id="PS50862"/>
    </source>
</evidence>
<organism evidence="5 6">
    <name type="scientific">Methylomonas subterranea</name>
    <dbReference type="NCBI Taxonomy" id="2952225"/>
    <lineage>
        <taxon>Bacteria</taxon>
        <taxon>Pseudomonadati</taxon>
        <taxon>Pseudomonadota</taxon>
        <taxon>Gammaproteobacteria</taxon>
        <taxon>Methylococcales</taxon>
        <taxon>Methylococcaceae</taxon>
        <taxon>Methylomonas</taxon>
    </lineage>
</organism>
<evidence type="ECO:0000256" key="2">
    <source>
        <dbReference type="ARBA" id="ARBA00022741"/>
    </source>
</evidence>
<dbReference type="Gene3D" id="3.30.930.10">
    <property type="entry name" value="Bira Bifunctional Protein, Domain 2"/>
    <property type="match status" value="1"/>
</dbReference>
<keyword evidence="2" id="KW-0547">Nucleotide-binding</keyword>
<keyword evidence="1" id="KW-0436">Ligase</keyword>
<dbReference type="Pfam" id="PF00152">
    <property type="entry name" value="tRNA-synt_2"/>
    <property type="match status" value="1"/>
</dbReference>